<evidence type="ECO:0000259" key="1">
    <source>
        <dbReference type="PROSITE" id="PS52009"/>
    </source>
</evidence>
<evidence type="ECO:0000313" key="2">
    <source>
        <dbReference type="EMBL" id="KAL0189276.1"/>
    </source>
</evidence>
<reference evidence="2 3" key="1">
    <citation type="submission" date="2024-05" db="EMBL/GenBank/DDBJ databases">
        <title>Genome sequencing and assembly of Indian major carp, Cirrhinus mrigala (Hamilton, 1822).</title>
        <authorList>
            <person name="Mohindra V."/>
            <person name="Chowdhury L.M."/>
            <person name="Lal K."/>
            <person name="Jena J.K."/>
        </authorList>
    </citation>
    <scope>NUCLEOTIDE SEQUENCE [LARGE SCALE GENOMIC DNA]</scope>
    <source>
        <strain evidence="2">CM1030</strain>
        <tissue evidence="2">Blood</tissue>
    </source>
</reference>
<dbReference type="InterPro" id="IPR017853">
    <property type="entry name" value="GH"/>
</dbReference>
<feature type="non-terminal residue" evidence="2">
    <location>
        <position position="88"/>
    </location>
</feature>
<dbReference type="InterPro" id="IPR011496">
    <property type="entry name" value="O-GlcNAcase_cat"/>
</dbReference>
<keyword evidence="3" id="KW-1185">Reference proteome</keyword>
<dbReference type="Pfam" id="PF07555">
    <property type="entry name" value="NAGidase"/>
    <property type="match status" value="1"/>
</dbReference>
<evidence type="ECO:0000313" key="3">
    <source>
        <dbReference type="Proteomes" id="UP001529510"/>
    </source>
</evidence>
<sequence>NKVISRELSPESLAEVQSVLRRPPLIWDNLHANDYDSRRVFLGPFKGRPPGLRAHLRGLLLNPNCEFEANFIPLHTLGSWYKGKEKGK</sequence>
<dbReference type="EMBL" id="JAMKFB020000007">
    <property type="protein sequence ID" value="KAL0189276.1"/>
    <property type="molecule type" value="Genomic_DNA"/>
</dbReference>
<feature type="non-terminal residue" evidence="2">
    <location>
        <position position="1"/>
    </location>
</feature>
<dbReference type="InterPro" id="IPR051822">
    <property type="entry name" value="Glycosyl_Hydrolase_84"/>
</dbReference>
<dbReference type="Gene3D" id="3.20.20.80">
    <property type="entry name" value="Glycosidases"/>
    <property type="match status" value="1"/>
</dbReference>
<dbReference type="PANTHER" id="PTHR13170:SF23">
    <property type="entry name" value="PROTEIN O-GLCNACASE-LIKE"/>
    <property type="match status" value="1"/>
</dbReference>
<proteinExistence type="predicted"/>
<dbReference type="Proteomes" id="UP001529510">
    <property type="component" value="Unassembled WGS sequence"/>
</dbReference>
<name>A0ABD0QSX1_CIRMR</name>
<comment type="caution">
    <text evidence="2">The sequence shown here is derived from an EMBL/GenBank/DDBJ whole genome shotgun (WGS) entry which is preliminary data.</text>
</comment>
<feature type="domain" description="GH84" evidence="1">
    <location>
        <begin position="1"/>
        <end position="85"/>
    </location>
</feature>
<accession>A0ABD0QSX1</accession>
<dbReference type="PROSITE" id="PS52009">
    <property type="entry name" value="GH84"/>
    <property type="match status" value="1"/>
</dbReference>
<protein>
    <recommendedName>
        <fullName evidence="1">GH84 domain-containing protein</fullName>
    </recommendedName>
</protein>
<dbReference type="SUPFAM" id="SSF51445">
    <property type="entry name" value="(Trans)glycosidases"/>
    <property type="match status" value="1"/>
</dbReference>
<dbReference type="PANTHER" id="PTHR13170">
    <property type="entry name" value="O-GLCNACASE"/>
    <property type="match status" value="1"/>
</dbReference>
<dbReference type="AlphaFoldDB" id="A0ABD0QSX1"/>
<organism evidence="2 3">
    <name type="scientific">Cirrhinus mrigala</name>
    <name type="common">Mrigala</name>
    <dbReference type="NCBI Taxonomy" id="683832"/>
    <lineage>
        <taxon>Eukaryota</taxon>
        <taxon>Metazoa</taxon>
        <taxon>Chordata</taxon>
        <taxon>Craniata</taxon>
        <taxon>Vertebrata</taxon>
        <taxon>Euteleostomi</taxon>
        <taxon>Actinopterygii</taxon>
        <taxon>Neopterygii</taxon>
        <taxon>Teleostei</taxon>
        <taxon>Ostariophysi</taxon>
        <taxon>Cypriniformes</taxon>
        <taxon>Cyprinidae</taxon>
        <taxon>Labeoninae</taxon>
        <taxon>Labeonini</taxon>
        <taxon>Cirrhinus</taxon>
    </lineage>
</organism>
<gene>
    <name evidence="2" type="ORF">M9458_016375</name>
</gene>